<keyword evidence="3 9" id="KW-0808">Transferase</keyword>
<accession>A0A8J5NB51</accession>
<sequence>MTGATNTLEETRLLTRDEIHTHPYLRTLNHPSFEDTRWVMLASYRKMLFVRHPLQRVVSTFKDKLEGYTGRERLEFPKYIKQKIEERFGTRLGELVSFEDFVRFVADQGEDEPVEMDPHWRSLHQMCNPCTIEYGFIGKFENLREDSSYAIQWMGAGMDNLPRALYFTSSSLYAPGYLALLNTHLRQAFLHKYLLDYISFDYPFFV</sequence>
<keyword evidence="8 9" id="KW-0325">Glycoprotein</keyword>
<dbReference type="EMBL" id="JAHLQT010003582">
    <property type="protein sequence ID" value="KAG7176269.1"/>
    <property type="molecule type" value="Genomic_DNA"/>
</dbReference>
<evidence type="ECO:0000313" key="10">
    <source>
        <dbReference type="EMBL" id="KAG7176269.1"/>
    </source>
</evidence>
<evidence type="ECO:0000256" key="5">
    <source>
        <dbReference type="ARBA" id="ARBA00022989"/>
    </source>
</evidence>
<dbReference type="InterPro" id="IPR018011">
    <property type="entry name" value="Carb_sulfotrans_8-10"/>
</dbReference>
<evidence type="ECO:0000313" key="11">
    <source>
        <dbReference type="Proteomes" id="UP000747542"/>
    </source>
</evidence>
<dbReference type="InterPro" id="IPR005331">
    <property type="entry name" value="Sulfotransferase"/>
</dbReference>
<comment type="caution">
    <text evidence="10">The sequence shown here is derived from an EMBL/GenBank/DDBJ whole genome shotgun (WGS) entry which is preliminary data.</text>
</comment>
<evidence type="ECO:0000256" key="8">
    <source>
        <dbReference type="ARBA" id="ARBA00023180"/>
    </source>
</evidence>
<reference evidence="10" key="1">
    <citation type="journal article" date="2021" name="Sci. Adv.">
        <title>The American lobster genome reveals insights on longevity, neural, and immune adaptations.</title>
        <authorList>
            <person name="Polinski J.M."/>
            <person name="Zimin A.V."/>
            <person name="Clark K.F."/>
            <person name="Kohn A.B."/>
            <person name="Sadowski N."/>
            <person name="Timp W."/>
            <person name="Ptitsyn A."/>
            <person name="Khanna P."/>
            <person name="Romanova D.Y."/>
            <person name="Williams P."/>
            <person name="Greenwood S.J."/>
            <person name="Moroz L.L."/>
            <person name="Walt D.R."/>
            <person name="Bodnar A.G."/>
        </authorList>
    </citation>
    <scope>NUCLEOTIDE SEQUENCE</scope>
    <source>
        <strain evidence="10">GMGI-L3</strain>
    </source>
</reference>
<evidence type="ECO:0000256" key="6">
    <source>
        <dbReference type="ARBA" id="ARBA00023034"/>
    </source>
</evidence>
<dbReference type="GO" id="GO:0016051">
    <property type="term" value="P:carbohydrate biosynthetic process"/>
    <property type="evidence" value="ECO:0007669"/>
    <property type="project" value="InterPro"/>
</dbReference>
<keyword evidence="7" id="KW-0472">Membrane</keyword>
<dbReference type="PANTHER" id="PTHR12137">
    <property type="entry name" value="CARBOHYDRATE SULFOTRANSFERASE"/>
    <property type="match status" value="1"/>
</dbReference>
<evidence type="ECO:0000256" key="3">
    <source>
        <dbReference type="ARBA" id="ARBA00022679"/>
    </source>
</evidence>
<dbReference type="OrthoDB" id="6368796at2759"/>
<protein>
    <recommendedName>
        <fullName evidence="9">Carbohydrate sulfotransferase</fullName>
        <ecNumber evidence="9">2.8.2.-</ecNumber>
    </recommendedName>
</protein>
<comment type="similarity">
    <text evidence="2 9">Belongs to the sulfotransferase 2 family.</text>
</comment>
<proteinExistence type="inferred from homology"/>
<gene>
    <name evidence="10" type="primary">Chst9-L1</name>
    <name evidence="10" type="ORF">Hamer_G009048</name>
</gene>
<keyword evidence="6 9" id="KW-0333">Golgi apparatus</keyword>
<dbReference type="Proteomes" id="UP000747542">
    <property type="component" value="Unassembled WGS sequence"/>
</dbReference>
<evidence type="ECO:0000256" key="9">
    <source>
        <dbReference type="RuleBase" id="RU364020"/>
    </source>
</evidence>
<dbReference type="EC" id="2.8.2.-" evidence="9"/>
<evidence type="ECO:0000256" key="4">
    <source>
        <dbReference type="ARBA" id="ARBA00022692"/>
    </source>
</evidence>
<keyword evidence="11" id="KW-1185">Reference proteome</keyword>
<dbReference type="PANTHER" id="PTHR12137:SF54">
    <property type="entry name" value="CARBOHYDRATE SULFOTRANSFERASE"/>
    <property type="match status" value="1"/>
</dbReference>
<organism evidence="10 11">
    <name type="scientific">Homarus americanus</name>
    <name type="common">American lobster</name>
    <dbReference type="NCBI Taxonomy" id="6706"/>
    <lineage>
        <taxon>Eukaryota</taxon>
        <taxon>Metazoa</taxon>
        <taxon>Ecdysozoa</taxon>
        <taxon>Arthropoda</taxon>
        <taxon>Crustacea</taxon>
        <taxon>Multicrustacea</taxon>
        <taxon>Malacostraca</taxon>
        <taxon>Eumalacostraca</taxon>
        <taxon>Eucarida</taxon>
        <taxon>Decapoda</taxon>
        <taxon>Pleocyemata</taxon>
        <taxon>Astacidea</taxon>
        <taxon>Nephropoidea</taxon>
        <taxon>Nephropidae</taxon>
        <taxon>Homarus</taxon>
    </lineage>
</organism>
<dbReference type="Pfam" id="PF03567">
    <property type="entry name" value="Sulfotransfer_2"/>
    <property type="match status" value="1"/>
</dbReference>
<keyword evidence="9" id="KW-0735">Signal-anchor</keyword>
<keyword evidence="9" id="KW-0119">Carbohydrate metabolism</keyword>
<keyword evidence="5" id="KW-1133">Transmembrane helix</keyword>
<dbReference type="GO" id="GO:0000139">
    <property type="term" value="C:Golgi membrane"/>
    <property type="evidence" value="ECO:0007669"/>
    <property type="project" value="UniProtKB-SubCell"/>
</dbReference>
<evidence type="ECO:0000256" key="2">
    <source>
        <dbReference type="ARBA" id="ARBA00006339"/>
    </source>
</evidence>
<comment type="subcellular location">
    <subcellularLocation>
        <location evidence="1 9">Golgi apparatus membrane</location>
        <topology evidence="1 9">Single-pass type II membrane protein</topology>
    </subcellularLocation>
</comment>
<evidence type="ECO:0000256" key="1">
    <source>
        <dbReference type="ARBA" id="ARBA00004323"/>
    </source>
</evidence>
<dbReference type="AlphaFoldDB" id="A0A8J5NB51"/>
<keyword evidence="4" id="KW-0812">Transmembrane</keyword>
<name>A0A8J5NB51_HOMAM</name>
<evidence type="ECO:0000256" key="7">
    <source>
        <dbReference type="ARBA" id="ARBA00023136"/>
    </source>
</evidence>
<dbReference type="GO" id="GO:0008146">
    <property type="term" value="F:sulfotransferase activity"/>
    <property type="evidence" value="ECO:0007669"/>
    <property type="project" value="InterPro"/>
</dbReference>